<dbReference type="GO" id="GO:0005759">
    <property type="term" value="C:mitochondrial matrix"/>
    <property type="evidence" value="ECO:0000318"/>
    <property type="project" value="GO_Central"/>
</dbReference>
<dbReference type="EMBL" id="KI392418">
    <property type="protein sequence ID" value="ERN16602.1"/>
    <property type="molecule type" value="Genomic_DNA"/>
</dbReference>
<reference evidence="3" key="1">
    <citation type="journal article" date="2013" name="Science">
        <title>The Amborella genome and the evolution of flowering plants.</title>
        <authorList>
            <consortium name="Amborella Genome Project"/>
        </authorList>
    </citation>
    <scope>NUCLEOTIDE SEQUENCE [LARGE SCALE GENOMIC DNA]</scope>
</reference>
<protein>
    <recommendedName>
        <fullName evidence="4">Glutaredoxin domain-containing protein</fullName>
    </recommendedName>
</protein>
<sequence>MQAATNSAYKNGRQWFIATTGDPDSNEDFRPANKLANSRSSVQEVLDKDVKENPIMIYMKGVPEAPRCGFSALAVKVL</sequence>
<evidence type="ECO:0000313" key="2">
    <source>
        <dbReference type="EMBL" id="ERN16602.1"/>
    </source>
</evidence>
<evidence type="ECO:0000256" key="1">
    <source>
        <dbReference type="ARBA" id="ARBA00023284"/>
    </source>
</evidence>
<evidence type="ECO:0008006" key="4">
    <source>
        <dbReference type="Google" id="ProtNLM"/>
    </source>
</evidence>
<dbReference type="Proteomes" id="UP000017836">
    <property type="component" value="Unassembled WGS sequence"/>
</dbReference>
<organism evidence="2 3">
    <name type="scientific">Amborella trichopoda</name>
    <dbReference type="NCBI Taxonomy" id="13333"/>
    <lineage>
        <taxon>Eukaryota</taxon>
        <taxon>Viridiplantae</taxon>
        <taxon>Streptophyta</taxon>
        <taxon>Embryophyta</taxon>
        <taxon>Tracheophyta</taxon>
        <taxon>Spermatophyta</taxon>
        <taxon>Magnoliopsida</taxon>
        <taxon>Amborellales</taxon>
        <taxon>Amborellaceae</taxon>
        <taxon>Amborella</taxon>
    </lineage>
</organism>
<name>U5D5B0_AMBTC</name>
<dbReference type="Gene3D" id="3.40.30.10">
    <property type="entry name" value="Glutaredoxin"/>
    <property type="match status" value="1"/>
</dbReference>
<accession>U5D5B0</accession>
<proteinExistence type="predicted"/>
<dbReference type="PANTHER" id="PTHR10293">
    <property type="entry name" value="GLUTAREDOXIN FAMILY MEMBER"/>
    <property type="match status" value="1"/>
</dbReference>
<dbReference type="eggNOG" id="KOG0911">
    <property type="taxonomic scope" value="Eukaryota"/>
</dbReference>
<dbReference type="SUPFAM" id="SSF52833">
    <property type="entry name" value="Thioredoxin-like"/>
    <property type="match status" value="1"/>
</dbReference>
<dbReference type="InterPro" id="IPR004480">
    <property type="entry name" value="Monothiol_GRX-rel"/>
</dbReference>
<dbReference type="PANTHER" id="PTHR10293:SF16">
    <property type="entry name" value="GLUTAREDOXIN-RELATED PROTEIN 5, MITOCHONDRIAL"/>
    <property type="match status" value="1"/>
</dbReference>
<dbReference type="Gramene" id="ERN16602">
    <property type="protein sequence ID" value="ERN16602"/>
    <property type="gene ID" value="AMTR_s00051p00010280"/>
</dbReference>
<dbReference type="AlphaFoldDB" id="U5D5B0"/>
<keyword evidence="1" id="KW-0676">Redox-active center</keyword>
<gene>
    <name evidence="2" type="ORF">AMTR_s00051p00010280</name>
</gene>
<dbReference type="InterPro" id="IPR036249">
    <property type="entry name" value="Thioredoxin-like_sf"/>
</dbReference>
<keyword evidence="3" id="KW-1185">Reference proteome</keyword>
<dbReference type="STRING" id="13333.U5D5B0"/>
<evidence type="ECO:0000313" key="3">
    <source>
        <dbReference type="Proteomes" id="UP000017836"/>
    </source>
</evidence>
<dbReference type="HOGENOM" id="CLU_181104_0_0_1"/>